<dbReference type="GO" id="GO:0005911">
    <property type="term" value="C:cell-cell junction"/>
    <property type="evidence" value="ECO:0007669"/>
    <property type="project" value="TreeGrafter"/>
</dbReference>
<feature type="domain" description="Cadherin" evidence="8">
    <location>
        <begin position="415"/>
        <end position="516"/>
    </location>
</feature>
<dbReference type="EMBL" id="VKKU01000002">
    <property type="protein sequence ID" value="TSB01857.1"/>
    <property type="molecule type" value="Genomic_DNA"/>
</dbReference>
<dbReference type="PROSITE" id="PS00330">
    <property type="entry name" value="HEMOLYSIN_CALCIUM"/>
    <property type="match status" value="11"/>
</dbReference>
<feature type="domain" description="Cadherin" evidence="8">
    <location>
        <begin position="642"/>
        <end position="741"/>
    </location>
</feature>
<dbReference type="SUPFAM" id="SSF51120">
    <property type="entry name" value="beta-Roll"/>
    <property type="match status" value="5"/>
</dbReference>
<dbReference type="InterPro" id="IPR018511">
    <property type="entry name" value="Hemolysin-typ_Ca-bd_CS"/>
</dbReference>
<keyword evidence="6" id="KW-1133">Transmembrane helix</keyword>
<dbReference type="SUPFAM" id="SSF49313">
    <property type="entry name" value="Cadherin-like"/>
    <property type="match status" value="4"/>
</dbReference>
<protein>
    <submittedName>
        <fullName evidence="9">Calcium-binding protein</fullName>
    </submittedName>
</protein>
<evidence type="ECO:0000256" key="5">
    <source>
        <dbReference type="ARBA" id="ARBA00022889"/>
    </source>
</evidence>
<feature type="domain" description="Cadherin" evidence="8">
    <location>
        <begin position="536"/>
        <end position="622"/>
    </location>
</feature>
<evidence type="ECO:0000313" key="10">
    <source>
        <dbReference type="Proteomes" id="UP000320160"/>
    </source>
</evidence>
<evidence type="ECO:0000313" key="9">
    <source>
        <dbReference type="EMBL" id="TSB01857.1"/>
    </source>
</evidence>
<dbReference type="CDD" id="cd11304">
    <property type="entry name" value="Cadherin_repeat"/>
    <property type="match status" value="4"/>
</dbReference>
<dbReference type="RefSeq" id="WP_143777077.1">
    <property type="nucleotide sequence ID" value="NZ_VKKU01000002.1"/>
</dbReference>
<gene>
    <name evidence="9" type="ORF">FOM92_11880</name>
</gene>
<keyword evidence="7" id="KW-0472">Membrane</keyword>
<dbReference type="InterPro" id="IPR015919">
    <property type="entry name" value="Cadherin-like_sf"/>
</dbReference>
<evidence type="ECO:0000256" key="7">
    <source>
        <dbReference type="ARBA" id="ARBA00023136"/>
    </source>
</evidence>
<dbReference type="SMART" id="SM00112">
    <property type="entry name" value="CA"/>
    <property type="match status" value="4"/>
</dbReference>
<evidence type="ECO:0000259" key="8">
    <source>
        <dbReference type="PROSITE" id="PS50268"/>
    </source>
</evidence>
<dbReference type="InterPro" id="IPR011049">
    <property type="entry name" value="Serralysin-like_metalloprot_C"/>
</dbReference>
<dbReference type="Gene3D" id="2.150.10.10">
    <property type="entry name" value="Serralysin-like metalloprotease, C-terminal"/>
    <property type="match status" value="4"/>
</dbReference>
<comment type="caution">
    <text evidence="9">The sequence shown here is derived from an EMBL/GenBank/DDBJ whole genome shotgun (WGS) entry which is preliminary data.</text>
</comment>
<dbReference type="OrthoDB" id="9773411at2"/>
<dbReference type="PRINTS" id="PR00313">
    <property type="entry name" value="CABNDNGRPT"/>
</dbReference>
<comment type="subcellular location">
    <subcellularLocation>
        <location evidence="1">Membrane</location>
    </subcellularLocation>
</comment>
<keyword evidence="4" id="KW-0106">Calcium</keyword>
<dbReference type="InterPro" id="IPR050971">
    <property type="entry name" value="Cadherin-domain_protein"/>
</dbReference>
<dbReference type="GO" id="GO:0016020">
    <property type="term" value="C:membrane"/>
    <property type="evidence" value="ECO:0007669"/>
    <property type="project" value="UniProtKB-SubCell"/>
</dbReference>
<keyword evidence="3" id="KW-0677">Repeat</keyword>
<keyword evidence="2" id="KW-0812">Transmembrane</keyword>
<accession>A0A553WAZ2</accession>
<dbReference type="Gene3D" id="2.60.40.60">
    <property type="entry name" value="Cadherins"/>
    <property type="match status" value="3"/>
</dbReference>
<dbReference type="PANTHER" id="PTHR24025:SF23">
    <property type="entry name" value="NEURAL-CADHERIN"/>
    <property type="match status" value="1"/>
</dbReference>
<sequence>MPVFYNVLGSQNIAGSLQQDQFYAFTSDTNLNNVRADATLPVLSWTTGIRTSATDFLTLTRANVQISSDFYSGSEKVDTIFGSNLNDAILYNNGVISGIFGSFSSIEQIELGAGDDIVDLTAHGAGGLDYGKNITIRAGAGDDIIIGGAGLDTLYGDDGNDLIFGYRGADTLYGGTGDDRLYGDDLGFNGIAGADFLFGEAGDDFLDGGARGDFLNGGEGNDILIGGAGDDSVFGDIGVDTAVFSGNRNDYSIVWDGFNTHRITDLRPGSPDGTDVLTGVEFFKFADTTVAASVRNTAPVITSNGGDVFASIALEENNNIVTTVTSTDVDSNQTVSFSISGGADAALFTIDPVTGVLSFINAPDFENPVDAGQNNIYDIRVRATDSLGAFDEQFVTIAVTNIADGSPPRIVSNGGQATTSVSRSENSPGIALVEAVDPDGTTPTYSIVGGADAALFSIDPQTGILQFINAPDFENPLDVGADNNYEVIIQASDGVYADQQQFLISVLNINDNNPTITSSGGGATAAVSAAENQRAVLAVVAQDVDSATITYTIVGGADAALFTINAQTGALEFITAPDFELPTDADSNGIYDVVVRASDGTFFDEQAISVKVTDLAENPPTIRSNGGGATAAINILENSSFVTAVNAIDPDGTIPTYSIVGGADAALFLINPQTGVLNFIKSPDFELPLDADADGIYEVIVRASDGIQFDDQALSVTVRDVNEIGVVVTGTSNNNTISPTSQYMTTAFDDTIYALAGNDIIDGGAGADRMEGGTGNDTYYVDQFSDDGIAGNDDQVIELTGEGTDIVNSKVSYILSANVENLTLIGPGPINGTGNDLNNVIRGTDSVNILVGGAGNDSLQGFGGSDSLFGGIGNDSLDGGLGADILEGGDGNDTYYIDAFSIDGISNNDDIVVEFAGAGIDTVVSSLTYVLPDNVENLTVLRGNGTGNELANVIKGGTDDSFIYGLGGNDTINGNEGEDRLYGGDGNDVISGGSEIDNLFGEAGNDTLLGGADSDYLYGDIGDDILSGQSGSDVIVGGLGRDTLTGGLDIDYFKFGMADSSVSASTIDVITDFTTGVDRIELEFLNRNGVGGYSEAAITTNSFTDALASAQAMVSGGKWVAFVAGSIDGWLFWDQNGDGVIDQSILLKGVGSLGGFDSTDIM</sequence>
<evidence type="ECO:0000256" key="4">
    <source>
        <dbReference type="ARBA" id="ARBA00022837"/>
    </source>
</evidence>
<dbReference type="GO" id="GO:0005509">
    <property type="term" value="F:calcium ion binding"/>
    <property type="evidence" value="ECO:0007669"/>
    <property type="project" value="InterPro"/>
</dbReference>
<keyword evidence="5" id="KW-0130">Cell adhesion</keyword>
<evidence type="ECO:0000256" key="6">
    <source>
        <dbReference type="ARBA" id="ARBA00022989"/>
    </source>
</evidence>
<organism evidence="9 10">
    <name type="scientific">Sphingorhabdus contaminans</name>
    <dbReference type="NCBI Taxonomy" id="1343899"/>
    <lineage>
        <taxon>Bacteria</taxon>
        <taxon>Pseudomonadati</taxon>
        <taxon>Pseudomonadota</taxon>
        <taxon>Alphaproteobacteria</taxon>
        <taxon>Sphingomonadales</taxon>
        <taxon>Sphingomonadaceae</taxon>
        <taxon>Sphingorhabdus</taxon>
    </lineage>
</organism>
<name>A0A553WAZ2_9SPHN</name>
<evidence type="ECO:0000256" key="1">
    <source>
        <dbReference type="ARBA" id="ARBA00004370"/>
    </source>
</evidence>
<evidence type="ECO:0000256" key="2">
    <source>
        <dbReference type="ARBA" id="ARBA00022692"/>
    </source>
</evidence>
<proteinExistence type="predicted"/>
<dbReference type="PROSITE" id="PS50268">
    <property type="entry name" value="CADHERIN_2"/>
    <property type="match status" value="4"/>
</dbReference>
<dbReference type="Proteomes" id="UP000320160">
    <property type="component" value="Unassembled WGS sequence"/>
</dbReference>
<dbReference type="InterPro" id="IPR001343">
    <property type="entry name" value="Hemolysn_Ca-bd"/>
</dbReference>
<dbReference type="PANTHER" id="PTHR24025">
    <property type="entry name" value="DESMOGLEIN FAMILY MEMBER"/>
    <property type="match status" value="1"/>
</dbReference>
<evidence type="ECO:0000256" key="3">
    <source>
        <dbReference type="ARBA" id="ARBA00022737"/>
    </source>
</evidence>
<dbReference type="Pfam" id="PF00353">
    <property type="entry name" value="HemolysinCabind"/>
    <property type="match status" value="7"/>
</dbReference>
<dbReference type="AlphaFoldDB" id="A0A553WAZ2"/>
<feature type="domain" description="Cadherin" evidence="8">
    <location>
        <begin position="321"/>
        <end position="410"/>
    </location>
</feature>
<dbReference type="InterPro" id="IPR002126">
    <property type="entry name" value="Cadherin-like_dom"/>
</dbReference>
<dbReference type="Pfam" id="PF00028">
    <property type="entry name" value="Cadherin"/>
    <property type="match status" value="1"/>
</dbReference>
<dbReference type="GO" id="GO:0007156">
    <property type="term" value="P:homophilic cell adhesion via plasma membrane adhesion molecules"/>
    <property type="evidence" value="ECO:0007669"/>
    <property type="project" value="InterPro"/>
</dbReference>
<keyword evidence="10" id="KW-1185">Reference proteome</keyword>
<reference evidence="9 10" key="1">
    <citation type="submission" date="2019-07" db="EMBL/GenBank/DDBJ databases">
        <authorList>
            <person name="Park M."/>
        </authorList>
    </citation>
    <scope>NUCLEOTIDE SEQUENCE [LARGE SCALE GENOMIC DNA]</scope>
    <source>
        <strain evidence="9 10">KCTC32445</strain>
    </source>
</reference>